<dbReference type="AlphaFoldDB" id="A0A1H6FRZ9"/>
<proteinExistence type="inferred from homology"/>
<dbReference type="SUPFAM" id="SSF116734">
    <property type="entry name" value="DNA methylase specificity domain"/>
    <property type="match status" value="2"/>
</dbReference>
<evidence type="ECO:0000313" key="6">
    <source>
        <dbReference type="Proteomes" id="UP000222056"/>
    </source>
</evidence>
<dbReference type="CDD" id="cd17273">
    <property type="entry name" value="RMtype1_S_EcoJA69PI-TRD1-CR1_like"/>
    <property type="match status" value="1"/>
</dbReference>
<dbReference type="InterPro" id="IPR044946">
    <property type="entry name" value="Restrct_endonuc_typeI_TRD_sf"/>
</dbReference>
<dbReference type="Gene3D" id="3.90.220.20">
    <property type="entry name" value="DNA methylase specificity domains"/>
    <property type="match status" value="2"/>
</dbReference>
<dbReference type="Pfam" id="PF01420">
    <property type="entry name" value="Methylase_S"/>
    <property type="match status" value="1"/>
</dbReference>
<name>A0A1H6FRZ9_THEAL</name>
<dbReference type="GO" id="GO:0003677">
    <property type="term" value="F:DNA binding"/>
    <property type="evidence" value="ECO:0007669"/>
    <property type="project" value="UniProtKB-KW"/>
</dbReference>
<dbReference type="InterPro" id="IPR000055">
    <property type="entry name" value="Restrct_endonuc_typeI_TRD"/>
</dbReference>
<dbReference type="RefSeq" id="WP_093117422.1">
    <property type="nucleotide sequence ID" value="NZ_FNWJ01000002.1"/>
</dbReference>
<gene>
    <name evidence="5" type="ORF">SAMN02745716_1252</name>
</gene>
<evidence type="ECO:0000256" key="3">
    <source>
        <dbReference type="ARBA" id="ARBA00023125"/>
    </source>
</evidence>
<evidence type="ECO:0000313" key="5">
    <source>
        <dbReference type="EMBL" id="SEH13669.1"/>
    </source>
</evidence>
<dbReference type="InterPro" id="IPR052021">
    <property type="entry name" value="Type-I_RS_S_subunit"/>
</dbReference>
<dbReference type="EMBL" id="FNWJ01000002">
    <property type="protein sequence ID" value="SEH13669.1"/>
    <property type="molecule type" value="Genomic_DNA"/>
</dbReference>
<dbReference type="STRING" id="29539.SAMN02745716_1252"/>
<evidence type="ECO:0000256" key="1">
    <source>
        <dbReference type="ARBA" id="ARBA00010923"/>
    </source>
</evidence>
<evidence type="ECO:0000256" key="2">
    <source>
        <dbReference type="ARBA" id="ARBA00022747"/>
    </source>
</evidence>
<protein>
    <submittedName>
        <fullName evidence="5">Type I restriction enzyme, S subunit</fullName>
    </submittedName>
</protein>
<comment type="similarity">
    <text evidence="1">Belongs to the type-I restriction system S methylase family.</text>
</comment>
<feature type="domain" description="Type I restriction modification DNA specificity" evidence="4">
    <location>
        <begin position="4"/>
        <end position="180"/>
    </location>
</feature>
<dbReference type="PANTHER" id="PTHR30408">
    <property type="entry name" value="TYPE-1 RESTRICTION ENZYME ECOKI SPECIFICITY PROTEIN"/>
    <property type="match status" value="1"/>
</dbReference>
<dbReference type="Proteomes" id="UP000222056">
    <property type="component" value="Unassembled WGS sequence"/>
</dbReference>
<accession>A0A1H6FRZ9</accession>
<dbReference type="OrthoDB" id="9798929at2"/>
<dbReference type="PANTHER" id="PTHR30408:SF13">
    <property type="entry name" value="TYPE I RESTRICTION ENZYME HINDI SPECIFICITY SUBUNIT"/>
    <property type="match status" value="1"/>
</dbReference>
<reference evidence="6" key="1">
    <citation type="submission" date="2016-10" db="EMBL/GenBank/DDBJ databases">
        <authorList>
            <person name="Varghese N."/>
            <person name="Submissions S."/>
        </authorList>
    </citation>
    <scope>NUCLEOTIDE SEQUENCE [LARGE SCALE GENOMIC DNA]</scope>
    <source>
        <strain evidence="6">ATCC 35263</strain>
    </source>
</reference>
<keyword evidence="3" id="KW-0238">DNA-binding</keyword>
<keyword evidence="2" id="KW-0680">Restriction system</keyword>
<dbReference type="GO" id="GO:0009307">
    <property type="term" value="P:DNA restriction-modification system"/>
    <property type="evidence" value="ECO:0007669"/>
    <property type="project" value="UniProtKB-KW"/>
</dbReference>
<sequence length="447" mass="50003">MAGEWRECRIGEIADVVGGSTPPTKDPSNFNGDIPWLTPKDLAGSHDRYISRGERNLSRKGLERCSAKLLPPGTVLVTSRAPIGYVAIAKNPIATNQGFRSLIPKPGIDSEFLYYWIKANVEELRRHASGSTFQELTGSAFAQLRIRVPPLPEQRAIAHILGTLDDKIELNRRMSETLEQMARAIFKAWFVDFEPVRAKMEGRWRRGQSLPGLPAHLYDLFPDRLVDSELGEIPEGWDAARMGDVLAELVSGGRPKGGAVEEGVPSVGAENVIGLGKYDFSKEKYISRTFFEELQRKGAAVRPGDVLLYKDGAQIGRKTYFDCGFPHAECAVNEHVFILRAEHPRYQRYLFFWLDQDWMTQEIISLNSNSAQPGINQQGVRSLPCLIPPDPVLDAFDRLLMPLTDRLFSACLESRTLAALRDTLLPKLISGELLVKDAERFLERVAS</sequence>
<evidence type="ECO:0000259" key="4">
    <source>
        <dbReference type="Pfam" id="PF01420"/>
    </source>
</evidence>
<keyword evidence="6" id="KW-1185">Reference proteome</keyword>
<organism evidence="5 6">
    <name type="scientific">Thermoleophilum album</name>
    <dbReference type="NCBI Taxonomy" id="29539"/>
    <lineage>
        <taxon>Bacteria</taxon>
        <taxon>Bacillati</taxon>
        <taxon>Actinomycetota</taxon>
        <taxon>Thermoleophilia</taxon>
        <taxon>Thermoleophilales</taxon>
        <taxon>Thermoleophilaceae</taxon>
        <taxon>Thermoleophilum</taxon>
    </lineage>
</organism>